<proteinExistence type="predicted"/>
<name>A0ABQ1UEW7_9BACT</name>
<evidence type="ECO:0000313" key="5">
    <source>
        <dbReference type="Proteomes" id="UP000632273"/>
    </source>
</evidence>
<keyword evidence="5" id="KW-1185">Reference proteome</keyword>
<keyword evidence="4" id="KW-0378">Hydrolase</keyword>
<feature type="compositionally biased region" description="Low complexity" evidence="1">
    <location>
        <begin position="753"/>
        <end position="766"/>
    </location>
</feature>
<evidence type="ECO:0000259" key="3">
    <source>
        <dbReference type="Pfam" id="PF01433"/>
    </source>
</evidence>
<dbReference type="InterPro" id="IPR050344">
    <property type="entry name" value="Peptidase_M1_aminopeptidases"/>
</dbReference>
<dbReference type="Pfam" id="PF01433">
    <property type="entry name" value="Peptidase_M1"/>
    <property type="match status" value="1"/>
</dbReference>
<evidence type="ECO:0000256" key="2">
    <source>
        <dbReference type="SAM" id="SignalP"/>
    </source>
</evidence>
<feature type="region of interest" description="Disordered" evidence="1">
    <location>
        <begin position="753"/>
        <end position="787"/>
    </location>
</feature>
<dbReference type="RefSeq" id="WP_188814919.1">
    <property type="nucleotide sequence ID" value="NZ_BMHT01000005.1"/>
</dbReference>
<feature type="domain" description="Peptidase M1 membrane alanine aminopeptidase" evidence="3">
    <location>
        <begin position="360"/>
        <end position="563"/>
    </location>
</feature>
<dbReference type="InterPro" id="IPR027268">
    <property type="entry name" value="Peptidase_M4/M1_CTD_sf"/>
</dbReference>
<dbReference type="CDD" id="cd09604">
    <property type="entry name" value="M1_APN_like"/>
    <property type="match status" value="1"/>
</dbReference>
<evidence type="ECO:0000313" key="4">
    <source>
        <dbReference type="EMBL" id="GGF17238.1"/>
    </source>
</evidence>
<evidence type="ECO:0000256" key="1">
    <source>
        <dbReference type="SAM" id="MobiDB-lite"/>
    </source>
</evidence>
<dbReference type="GO" id="GO:0004177">
    <property type="term" value="F:aminopeptidase activity"/>
    <property type="evidence" value="ECO:0007669"/>
    <property type="project" value="UniProtKB-KW"/>
</dbReference>
<reference evidence="5" key="1">
    <citation type="journal article" date="2019" name="Int. J. Syst. Evol. Microbiol.">
        <title>The Global Catalogue of Microorganisms (GCM) 10K type strain sequencing project: providing services to taxonomists for standard genome sequencing and annotation.</title>
        <authorList>
            <consortium name="The Broad Institute Genomics Platform"/>
            <consortium name="The Broad Institute Genome Sequencing Center for Infectious Disease"/>
            <person name="Wu L."/>
            <person name="Ma J."/>
        </authorList>
    </citation>
    <scope>NUCLEOTIDE SEQUENCE [LARGE SCALE GENOMIC DNA]</scope>
    <source>
        <strain evidence="5">CGMCC 1.15197</strain>
    </source>
</reference>
<accession>A0ABQ1UEW7</accession>
<feature type="signal peptide" evidence="2">
    <location>
        <begin position="1"/>
        <end position="21"/>
    </location>
</feature>
<dbReference type="Gene3D" id="1.10.390.10">
    <property type="entry name" value="Neutral Protease Domain 2"/>
    <property type="match status" value="1"/>
</dbReference>
<dbReference type="InterPro" id="IPR014782">
    <property type="entry name" value="Peptidase_M1_dom"/>
</dbReference>
<keyword evidence="4" id="KW-0031">Aminopeptidase</keyword>
<comment type="caution">
    <text evidence="4">The sequence shown here is derived from an EMBL/GenBank/DDBJ whole genome shotgun (WGS) entry which is preliminary data.</text>
</comment>
<sequence>MLKYLLLAVGAAGLAATPLRAQTTNSGTDKFAQLETLLPTPNEYRTASGAPGHAYWQQRADYNIRVKLDDDKQAITGSEDITYTNLSPDVLTYLWVQLDQNILDKNSITTATQVAKVQEKMTFQAMDYLMKSDFDGGFKIESVKMKGGKDLPYTINHTMMRIDLPTPLRPKQSVTFSMAWHYNINDQLKISERSGYEYFPEDKNYLYEIAQFYPRMAVYSDNQGWQQKQFLGQGEFTLPFGDYRVSITAPADHVVGATGTLQNPDQVLTATQRKRLAGAVGAKKPVVIVTQDEAVKAEGSRAKGTKTWTYAAKNVRDFAWCSSRKFIWDALGIKQGGKNVLCMSYYPKEGNPLWGQYSTQVVAHTIKTYSKFTIPYEYPVAISVHGPVGGMEYPMICFNGGRPEKDGTYSAERKYGMISVIIHEVGHNFFPMIINSDERQWTWMDEGLNSFVQFLTEQEWQRDYPSRRGEPKNIVPYMSMDKNLQNSIMTNSESVLQLGNNAYGKPATALNVLRETVMGRQLFDYAFKEYATRWAYKHPQPADFFRTMEDASGVDLDWFWRGWFYGTDHTDLSIEGVKWYTVDSKNPEIENARKRDMLNAAPKTITQQRNLTDLQKTLVDEKPELKDFYNNYDPTATTDADRARYQQYVKTLNADQQKRLNNGLQFYEVNLRNLGGLVMPVIVQMTYEDGKQELVNIPAEIWRKNNEEVTKVFVTEKPVVAFTLDPYLQTADTDLSNNSFPRKLAPSRFELFQQQQQAVPNPMQQQSSAANPEKKANGTGSTSGGTN</sequence>
<feature type="chain" id="PRO_5045159831" evidence="2">
    <location>
        <begin position="22"/>
        <end position="787"/>
    </location>
</feature>
<dbReference type="PANTHER" id="PTHR11533">
    <property type="entry name" value="PROTEASE M1 ZINC METALLOPROTEASE"/>
    <property type="match status" value="1"/>
</dbReference>
<dbReference type="EMBL" id="BMHT01000005">
    <property type="protein sequence ID" value="GGF17238.1"/>
    <property type="molecule type" value="Genomic_DNA"/>
</dbReference>
<gene>
    <name evidence="4" type="primary">pepN</name>
    <name evidence="4" type="ORF">GCM10011383_30850</name>
</gene>
<dbReference type="Proteomes" id="UP000632273">
    <property type="component" value="Unassembled WGS sequence"/>
</dbReference>
<organism evidence="4 5">
    <name type="scientific">Hymenobacter cavernae</name>
    <dbReference type="NCBI Taxonomy" id="2044852"/>
    <lineage>
        <taxon>Bacteria</taxon>
        <taxon>Pseudomonadati</taxon>
        <taxon>Bacteroidota</taxon>
        <taxon>Cytophagia</taxon>
        <taxon>Cytophagales</taxon>
        <taxon>Hymenobacteraceae</taxon>
        <taxon>Hymenobacter</taxon>
    </lineage>
</organism>
<keyword evidence="2" id="KW-0732">Signal</keyword>
<dbReference type="SUPFAM" id="SSF55486">
    <property type="entry name" value="Metalloproteases ('zincins'), catalytic domain"/>
    <property type="match status" value="1"/>
</dbReference>
<protein>
    <submittedName>
        <fullName evidence="4">Aminopeptidase</fullName>
    </submittedName>
</protein>
<keyword evidence="4" id="KW-0645">Protease</keyword>
<dbReference type="PANTHER" id="PTHR11533:SF174">
    <property type="entry name" value="PUROMYCIN-SENSITIVE AMINOPEPTIDASE-RELATED"/>
    <property type="match status" value="1"/>
</dbReference>